<dbReference type="EMBL" id="QXFL01000004">
    <property type="protein sequence ID" value="RIV85720.1"/>
    <property type="molecule type" value="Genomic_DNA"/>
</dbReference>
<organism evidence="1 2">
    <name type="scientific">Aurantiacibacter zhengii</name>
    <dbReference type="NCBI Taxonomy" id="2307003"/>
    <lineage>
        <taxon>Bacteria</taxon>
        <taxon>Pseudomonadati</taxon>
        <taxon>Pseudomonadota</taxon>
        <taxon>Alphaproteobacteria</taxon>
        <taxon>Sphingomonadales</taxon>
        <taxon>Erythrobacteraceae</taxon>
        <taxon>Aurantiacibacter</taxon>
    </lineage>
</organism>
<reference evidence="1 2" key="1">
    <citation type="submission" date="2018-08" db="EMBL/GenBank/DDBJ databases">
        <title>Erythrobacter zhengii sp.nov., a bacterium isolated from deep-sea sediment.</title>
        <authorList>
            <person name="Fang C."/>
            <person name="Wu Y.-H."/>
            <person name="Sun C."/>
            <person name="Wang H."/>
            <person name="Cheng H."/>
            <person name="Meng F.-X."/>
            <person name="Wang C.-S."/>
            <person name="Xu X.-W."/>
        </authorList>
    </citation>
    <scope>NUCLEOTIDE SEQUENCE [LARGE SCALE GENOMIC DNA]</scope>
    <source>
        <strain evidence="1 2">V18</strain>
    </source>
</reference>
<sequence length="134" mass="14680">MSEELDRKEIHRLVRARRGKSGNVPGPTENPATNLLLADVVMRMGSYLLRGGVEKAFLNKRYDKDTAKDIRDSRSITRTLGSIAVAKFATRSIPGAAIVGTGILGKVLYDHSKARRAQKSEGDAQLIERATEDS</sequence>
<dbReference type="RefSeq" id="WP_119586912.1">
    <property type="nucleotide sequence ID" value="NZ_CAWODQ010000024.1"/>
</dbReference>
<evidence type="ECO:0000313" key="2">
    <source>
        <dbReference type="Proteomes" id="UP000286576"/>
    </source>
</evidence>
<dbReference type="AlphaFoldDB" id="A0A418NRK3"/>
<accession>A0A418NRK3</accession>
<evidence type="ECO:0000313" key="1">
    <source>
        <dbReference type="EMBL" id="RIV85720.1"/>
    </source>
</evidence>
<proteinExistence type="predicted"/>
<protein>
    <submittedName>
        <fullName evidence="1">Uncharacterized protein</fullName>
    </submittedName>
</protein>
<keyword evidence="2" id="KW-1185">Reference proteome</keyword>
<gene>
    <name evidence="1" type="ORF">D2V07_10300</name>
</gene>
<comment type="caution">
    <text evidence="1">The sequence shown here is derived from an EMBL/GenBank/DDBJ whole genome shotgun (WGS) entry which is preliminary data.</text>
</comment>
<dbReference type="Proteomes" id="UP000286576">
    <property type="component" value="Unassembled WGS sequence"/>
</dbReference>
<name>A0A418NRK3_9SPHN</name>
<dbReference type="OrthoDB" id="7391946at2"/>